<reference evidence="2" key="1">
    <citation type="journal article" date="2014" name="Int. J. Syst. Evol. Microbiol.">
        <title>Complete genome sequence of Corynebacterium casei LMG S-19264T (=DSM 44701T), isolated from a smear-ripened cheese.</title>
        <authorList>
            <consortium name="US DOE Joint Genome Institute (JGI-PGF)"/>
            <person name="Walter F."/>
            <person name="Albersmeier A."/>
            <person name="Kalinowski J."/>
            <person name="Ruckert C."/>
        </authorList>
    </citation>
    <scope>NUCLEOTIDE SEQUENCE</scope>
    <source>
        <strain evidence="2">JCM 5069</strain>
    </source>
</reference>
<evidence type="ECO:0000313" key="3">
    <source>
        <dbReference type="Proteomes" id="UP000603708"/>
    </source>
</evidence>
<keyword evidence="3" id="KW-1185">Reference proteome</keyword>
<dbReference type="InterPro" id="IPR041191">
    <property type="entry name" value="pPIWI_RE_Y"/>
</dbReference>
<gene>
    <name evidence="2" type="ORF">GCM10018793_55280</name>
</gene>
<reference evidence="2" key="2">
    <citation type="submission" date="2020-09" db="EMBL/GenBank/DDBJ databases">
        <authorList>
            <person name="Sun Q."/>
            <person name="Ohkuma M."/>
        </authorList>
    </citation>
    <scope>NUCLEOTIDE SEQUENCE</scope>
    <source>
        <strain evidence="2">JCM 5069</strain>
    </source>
</reference>
<organism evidence="2 3">
    <name type="scientific">Streptomyces sulfonofaciens</name>
    <dbReference type="NCBI Taxonomy" id="68272"/>
    <lineage>
        <taxon>Bacteria</taxon>
        <taxon>Bacillati</taxon>
        <taxon>Actinomycetota</taxon>
        <taxon>Actinomycetes</taxon>
        <taxon>Kitasatosporales</taxon>
        <taxon>Streptomycetaceae</taxon>
        <taxon>Streptomyces</taxon>
    </lineage>
</organism>
<dbReference type="EMBL" id="BNCD01000020">
    <property type="protein sequence ID" value="GHH85828.1"/>
    <property type="molecule type" value="Genomic_DNA"/>
</dbReference>
<proteinExistence type="predicted"/>
<comment type="caution">
    <text evidence="2">The sequence shown here is derived from an EMBL/GenBank/DDBJ whole genome shotgun (WGS) entry which is preliminary data.</text>
</comment>
<dbReference type="RefSeq" id="WP_189936663.1">
    <property type="nucleotide sequence ID" value="NZ_BNCD01000020.1"/>
</dbReference>
<name>A0A919L6L0_9ACTN</name>
<sequence length="352" mass="38430">MTEDERSNIDLLATLARGVIELSSLARSSAFRLPYPPSLQLALDRVVLAGLTRGRPVPAGVPELLAWCREPGLVGWPLTMPSGYLTGDAGLIHPVTDEPTRTCAELASLGPYGVLEQEAEALLGTLADACGSTERFATCRDFLMCRPVILQFDPLELLRPATAQTWRLVKELYAPVPDRFQVDELVYRCKGCLLLARSQTADGSWCEGDCSPEARALESSHRPRQVMALPFALRLFLALPGRTEQAVRSRLTGRVSLYPLGLGVHRVTDRDGMPRAFQVHDREQPAPAALRAAEVAARLDAPLAVVVPDVRATRPGYRQEFEHALPPGARVRLLSASEFTAAESTGRRVTHA</sequence>
<dbReference type="AlphaFoldDB" id="A0A919L6L0"/>
<protein>
    <recommendedName>
        <fullName evidence="1">pPIWI-RE three-gene island domain-containing protein</fullName>
    </recommendedName>
</protein>
<dbReference type="Pfam" id="PF18156">
    <property type="entry name" value="pPIWI_RE_Y"/>
    <property type="match status" value="1"/>
</dbReference>
<dbReference type="Proteomes" id="UP000603708">
    <property type="component" value="Unassembled WGS sequence"/>
</dbReference>
<evidence type="ECO:0000313" key="2">
    <source>
        <dbReference type="EMBL" id="GHH85828.1"/>
    </source>
</evidence>
<accession>A0A919L6L0</accession>
<evidence type="ECO:0000259" key="1">
    <source>
        <dbReference type="Pfam" id="PF18156"/>
    </source>
</evidence>
<feature type="domain" description="pPIWI-RE three-gene island" evidence="1">
    <location>
        <begin position="12"/>
        <end position="149"/>
    </location>
</feature>